<reference evidence="2 3" key="1">
    <citation type="submission" date="2023-07" db="EMBL/GenBank/DDBJ databases">
        <title>Genomic Encyclopedia of Type Strains, Phase IV (KMG-IV): sequencing the most valuable type-strain genomes for metagenomic binning, comparative biology and taxonomic classification.</title>
        <authorList>
            <person name="Goeker M."/>
        </authorList>
    </citation>
    <scope>NUCLEOTIDE SEQUENCE [LARGE SCALE GENOMIC DNA]</scope>
    <source>
        <strain evidence="2 3">DSM 23494</strain>
    </source>
</reference>
<accession>A0ABU0AJQ8</accession>
<evidence type="ECO:0000313" key="3">
    <source>
        <dbReference type="Proteomes" id="UP001238088"/>
    </source>
</evidence>
<dbReference type="Gene3D" id="3.30.300.180">
    <property type="match status" value="1"/>
</dbReference>
<dbReference type="Proteomes" id="UP001238088">
    <property type="component" value="Unassembled WGS sequence"/>
</dbReference>
<evidence type="ECO:0000259" key="1">
    <source>
        <dbReference type="Pfam" id="PF11638"/>
    </source>
</evidence>
<dbReference type="Pfam" id="PF11638">
    <property type="entry name" value="DnaA_N"/>
    <property type="match status" value="1"/>
</dbReference>
<dbReference type="InterPro" id="IPR038454">
    <property type="entry name" value="DnaA_N_sf"/>
</dbReference>
<feature type="domain" description="DnaA N-terminal" evidence="1">
    <location>
        <begin position="288"/>
        <end position="345"/>
    </location>
</feature>
<proteinExistence type="predicted"/>
<dbReference type="InterPro" id="IPR024633">
    <property type="entry name" value="DnaA_N_dom"/>
</dbReference>
<name>A0ABU0AJQ8_9BACI</name>
<comment type="caution">
    <text evidence="2">The sequence shown here is derived from an EMBL/GenBank/DDBJ whole genome shotgun (WGS) entry which is preliminary data.</text>
</comment>
<dbReference type="RefSeq" id="WP_307476316.1">
    <property type="nucleotide sequence ID" value="NZ_JAUSUB010000013.1"/>
</dbReference>
<sequence>MEEFEKNLKGNNDKLEYYRKVQNGEVHPRTKLIKNSSNQEPDAKVYYYPDQDKVLFSEEEVKKMSLDKYGENIPYIDGELTIFNNYLFDFWGYYLNAEGLALYGHLKRFAYGSKDWCFPNFELISMKMDKTRPTIHNFMDILERYGFSFKLSVINHSRLGQEESPVFKLRKKIPLLTEKLIYGDPTIEIPEDAPAHIKKALKKEKTGLPKRLQKEHEKYVATMINNNEKVELEKDINFEEIYQSWIQYGKIIKSKEKIIKANQKDIVVTKDYAALVKTVNDVEKTILNNLLTFIEKKVSKPSFDTWFQNIIVKKNLTDIIIYSNSQFNKDWLEEKYDSIIREALVNLDIEYENVAYEII</sequence>
<protein>
    <recommendedName>
        <fullName evidence="1">DnaA N-terminal domain-containing protein</fullName>
    </recommendedName>
</protein>
<evidence type="ECO:0000313" key="2">
    <source>
        <dbReference type="EMBL" id="MDQ0271275.1"/>
    </source>
</evidence>
<organism evidence="2 3">
    <name type="scientific">Cytobacillus purgationiresistens</name>
    <dbReference type="NCBI Taxonomy" id="863449"/>
    <lineage>
        <taxon>Bacteria</taxon>
        <taxon>Bacillati</taxon>
        <taxon>Bacillota</taxon>
        <taxon>Bacilli</taxon>
        <taxon>Bacillales</taxon>
        <taxon>Bacillaceae</taxon>
        <taxon>Cytobacillus</taxon>
    </lineage>
</organism>
<gene>
    <name evidence="2" type="ORF">J2S17_003163</name>
</gene>
<keyword evidence="3" id="KW-1185">Reference proteome</keyword>
<dbReference type="EMBL" id="JAUSUB010000013">
    <property type="protein sequence ID" value="MDQ0271275.1"/>
    <property type="molecule type" value="Genomic_DNA"/>
</dbReference>